<accession>A0A0C3C9K5</accession>
<feature type="region of interest" description="Disordered" evidence="1">
    <location>
        <begin position="27"/>
        <end position="77"/>
    </location>
</feature>
<dbReference type="AlphaFoldDB" id="A0A0C3C9K5"/>
<evidence type="ECO:0000313" key="2">
    <source>
        <dbReference type="EMBL" id="KIM40904.1"/>
    </source>
</evidence>
<dbReference type="EMBL" id="KN831781">
    <property type="protein sequence ID" value="KIM40904.1"/>
    <property type="molecule type" value="Genomic_DNA"/>
</dbReference>
<name>A0A0C3C9K5_HEBCY</name>
<dbReference type="OrthoDB" id="10261556at2759"/>
<keyword evidence="3" id="KW-1185">Reference proteome</keyword>
<dbReference type="HOGENOM" id="CLU_888668_0_0_1"/>
<protein>
    <submittedName>
        <fullName evidence="2">Uncharacterized protein</fullName>
    </submittedName>
</protein>
<sequence>MCDVCKYPEKTKARFLKLSSQDEARVNVPRSMYSGNTYDSKGALPNRFPGQENKNVPTGATYGAQKRPGADFVEGSSKKPKVVSAPIFVTKPFGSTSGLSKPFKPPSFVNKAAGSNSSNSLPPPPPVVPKPPIARPSVGKVNRPVGVPITRVPKVRVEEEIPIHVEDEELSPDLELPDLYLPWEPGHSTKVSVDHRKEAFASLRRRLHTIFTLPLLNDDYWEKVSERELSEDEKNEILFKVASELEESAISMSSTLEGYDSRIDVIRGDIKALSNLKRWDKGDDDFEDSQEIVQSLRESSKISSKRRDKKQAR</sequence>
<reference evidence="3" key="2">
    <citation type="submission" date="2015-01" db="EMBL/GenBank/DDBJ databases">
        <title>Evolutionary Origins and Diversification of the Mycorrhizal Mutualists.</title>
        <authorList>
            <consortium name="DOE Joint Genome Institute"/>
            <consortium name="Mycorrhizal Genomics Consortium"/>
            <person name="Kohler A."/>
            <person name="Kuo A."/>
            <person name="Nagy L.G."/>
            <person name="Floudas D."/>
            <person name="Copeland A."/>
            <person name="Barry K.W."/>
            <person name="Cichocki N."/>
            <person name="Veneault-Fourrey C."/>
            <person name="LaButti K."/>
            <person name="Lindquist E.A."/>
            <person name="Lipzen A."/>
            <person name="Lundell T."/>
            <person name="Morin E."/>
            <person name="Murat C."/>
            <person name="Riley R."/>
            <person name="Ohm R."/>
            <person name="Sun H."/>
            <person name="Tunlid A."/>
            <person name="Henrissat B."/>
            <person name="Grigoriev I.V."/>
            <person name="Hibbett D.S."/>
            <person name="Martin F."/>
        </authorList>
    </citation>
    <scope>NUCLEOTIDE SEQUENCE [LARGE SCALE GENOMIC DNA]</scope>
    <source>
        <strain evidence="3">h7</strain>
    </source>
</reference>
<evidence type="ECO:0000313" key="3">
    <source>
        <dbReference type="Proteomes" id="UP000053424"/>
    </source>
</evidence>
<organism evidence="2 3">
    <name type="scientific">Hebeloma cylindrosporum</name>
    <dbReference type="NCBI Taxonomy" id="76867"/>
    <lineage>
        <taxon>Eukaryota</taxon>
        <taxon>Fungi</taxon>
        <taxon>Dikarya</taxon>
        <taxon>Basidiomycota</taxon>
        <taxon>Agaricomycotina</taxon>
        <taxon>Agaricomycetes</taxon>
        <taxon>Agaricomycetidae</taxon>
        <taxon>Agaricales</taxon>
        <taxon>Agaricineae</taxon>
        <taxon>Hymenogastraceae</taxon>
        <taxon>Hebeloma</taxon>
    </lineage>
</organism>
<proteinExistence type="predicted"/>
<dbReference type="STRING" id="686832.A0A0C3C9K5"/>
<reference evidence="2 3" key="1">
    <citation type="submission" date="2014-04" db="EMBL/GenBank/DDBJ databases">
        <authorList>
            <consortium name="DOE Joint Genome Institute"/>
            <person name="Kuo A."/>
            <person name="Gay G."/>
            <person name="Dore J."/>
            <person name="Kohler A."/>
            <person name="Nagy L.G."/>
            <person name="Floudas D."/>
            <person name="Copeland A."/>
            <person name="Barry K.W."/>
            <person name="Cichocki N."/>
            <person name="Veneault-Fourrey C."/>
            <person name="LaButti K."/>
            <person name="Lindquist E.A."/>
            <person name="Lipzen A."/>
            <person name="Lundell T."/>
            <person name="Morin E."/>
            <person name="Murat C."/>
            <person name="Sun H."/>
            <person name="Tunlid A."/>
            <person name="Henrissat B."/>
            <person name="Grigoriev I.V."/>
            <person name="Hibbett D.S."/>
            <person name="Martin F."/>
            <person name="Nordberg H.P."/>
            <person name="Cantor M.N."/>
            <person name="Hua S.X."/>
        </authorList>
    </citation>
    <scope>NUCLEOTIDE SEQUENCE [LARGE SCALE GENOMIC DNA]</scope>
    <source>
        <strain evidence="3">h7</strain>
    </source>
</reference>
<gene>
    <name evidence="2" type="ORF">M413DRAFT_155638</name>
</gene>
<dbReference type="Proteomes" id="UP000053424">
    <property type="component" value="Unassembled WGS sequence"/>
</dbReference>
<evidence type="ECO:0000256" key="1">
    <source>
        <dbReference type="SAM" id="MobiDB-lite"/>
    </source>
</evidence>